<evidence type="ECO:0000313" key="3">
    <source>
        <dbReference type="EMBL" id="AFZ80107.1"/>
    </source>
</evidence>
<dbReference type="RefSeq" id="XP_004829773.1">
    <property type="nucleotide sequence ID" value="XM_004829716.1"/>
</dbReference>
<name>L0AWY8_THEEQ</name>
<keyword evidence="2" id="KW-0732">Signal</keyword>
<organism evidence="3 4">
    <name type="scientific">Theileria equi strain WA</name>
    <dbReference type="NCBI Taxonomy" id="1537102"/>
    <lineage>
        <taxon>Eukaryota</taxon>
        <taxon>Sar</taxon>
        <taxon>Alveolata</taxon>
        <taxon>Apicomplexa</taxon>
        <taxon>Aconoidasida</taxon>
        <taxon>Piroplasmida</taxon>
        <taxon>Theileriidae</taxon>
        <taxon>Theileria</taxon>
    </lineage>
</organism>
<dbReference type="Pfam" id="PF04385">
    <property type="entry name" value="FAINT"/>
    <property type="match status" value="2"/>
</dbReference>
<dbReference type="InterPro" id="IPR007480">
    <property type="entry name" value="DUF529"/>
</dbReference>
<evidence type="ECO:0000256" key="1">
    <source>
        <dbReference type="SAM" id="MobiDB-lite"/>
    </source>
</evidence>
<proteinExistence type="predicted"/>
<feature type="region of interest" description="Disordered" evidence="1">
    <location>
        <begin position="314"/>
        <end position="337"/>
    </location>
</feature>
<gene>
    <name evidence="3" type="ORF">BEWA_029570</name>
</gene>
<dbReference type="VEuPathDB" id="PiroplasmaDB:BEWA_029570"/>
<dbReference type="EMBL" id="CP001669">
    <property type="protein sequence ID" value="AFZ80107.1"/>
    <property type="molecule type" value="Genomic_DNA"/>
</dbReference>
<sequence length="337" mass="39112">MLFAILYILSIARICHCGDDKAVLLQPPSAHASPPSTETLDISEFNPVLYTVHYYNDNGNDVIFVVHRDDILVTRVVHGRTTIWTPEDGENFEYTKVYTKDGEPRIVFIAKSKDRKASGKWYARNGDVWEDCNDTYQGRIKDIQENLPRTNPFILNLEEDRDTLECRIFNVILFEVPARLYYAKPGFKATDIMHNGKSIWKSGRDRASIRCNLYYKNGEPSLLVILTKIEEKEECSPFHMQNREWKEISTRDFYIEREELRAFYYSAKEEEHPPHRPWWSACLGMFTGTAHETVPASLSNLRDPQAGMVEIPTLPIYSKPEENQESSEDNTDKDKQM</sequence>
<evidence type="ECO:0008006" key="5">
    <source>
        <dbReference type="Google" id="ProtNLM"/>
    </source>
</evidence>
<dbReference type="KEGG" id="beq:BEWA_029570"/>
<dbReference type="GeneID" id="15803348"/>
<protein>
    <recommendedName>
        <fullName evidence="5">Signal peptide containing protein</fullName>
    </recommendedName>
</protein>
<evidence type="ECO:0000256" key="2">
    <source>
        <dbReference type="SAM" id="SignalP"/>
    </source>
</evidence>
<keyword evidence="4" id="KW-1185">Reference proteome</keyword>
<reference evidence="3 4" key="1">
    <citation type="journal article" date="2012" name="BMC Genomics">
        <title>Comparative genomic analysis and phylogenetic position of Theileria equi.</title>
        <authorList>
            <person name="Kappmeyer L.S."/>
            <person name="Thiagarajan M."/>
            <person name="Herndon D.R."/>
            <person name="Ramsay J.D."/>
            <person name="Caler E."/>
            <person name="Djikeng A."/>
            <person name="Gillespie J.J."/>
            <person name="Lau A.O."/>
            <person name="Roalson E.H."/>
            <person name="Silva J.C."/>
            <person name="Silva M.G."/>
            <person name="Suarez C.E."/>
            <person name="Ueti M.W."/>
            <person name="Nene V.M."/>
            <person name="Mealey R.H."/>
            <person name="Knowles D.P."/>
            <person name="Brayton K.A."/>
        </authorList>
    </citation>
    <scope>NUCLEOTIDE SEQUENCE [LARGE SCALE GENOMIC DNA]</scope>
    <source>
        <strain evidence="3 4">WA</strain>
    </source>
</reference>
<dbReference type="AlphaFoldDB" id="L0AWY8"/>
<feature type="chain" id="PRO_5003939299" description="Signal peptide containing protein" evidence="2">
    <location>
        <begin position="18"/>
        <end position="337"/>
    </location>
</feature>
<feature type="signal peptide" evidence="2">
    <location>
        <begin position="1"/>
        <end position="17"/>
    </location>
</feature>
<accession>L0AWY8</accession>
<dbReference type="Proteomes" id="UP000031512">
    <property type="component" value="Chromosome 1"/>
</dbReference>
<evidence type="ECO:0000313" key="4">
    <source>
        <dbReference type="Proteomes" id="UP000031512"/>
    </source>
</evidence>